<evidence type="ECO:0000313" key="3">
    <source>
        <dbReference type="EMBL" id="VAX29114.1"/>
    </source>
</evidence>
<dbReference type="PROSITE" id="PS51257">
    <property type="entry name" value="PROKAR_LIPOPROTEIN"/>
    <property type="match status" value="1"/>
</dbReference>
<dbReference type="PANTHER" id="PTHR22901">
    <property type="entry name" value="SIALATE O-ACETYLESTERASE"/>
    <property type="match status" value="1"/>
</dbReference>
<sequence length="190" mass="21104">MRKDVLNRRIYGSMIIISLITLVILLGCQKTYSPAKNITLLPLFTDNMVLQQKQEIPIWGKAEPSGEVIVTLNEQKKKGIVDSKGNWKVSLSPVPAGGPYELVISGEQTHKIKNVMVGEVWLCSGQSNMDMPLFGGLKVKNYKEEIANANYPNIRLFKVENEMANTPQESFSSDGWKECSPETVPGFSAT</sequence>
<dbReference type="GO" id="GO:0001681">
    <property type="term" value="F:sialate O-acetylesterase activity"/>
    <property type="evidence" value="ECO:0007669"/>
    <property type="project" value="InterPro"/>
</dbReference>
<protein>
    <submittedName>
        <fullName evidence="3">Sialic acid-specific 9-O-acetylesterase</fullName>
    </submittedName>
</protein>
<dbReference type="SUPFAM" id="SSF52266">
    <property type="entry name" value="SGNH hydrolase"/>
    <property type="match status" value="1"/>
</dbReference>
<reference evidence="3" key="1">
    <citation type="submission" date="2018-06" db="EMBL/GenBank/DDBJ databases">
        <authorList>
            <person name="Zhirakovskaya E."/>
        </authorList>
    </citation>
    <scope>NUCLEOTIDE SEQUENCE</scope>
</reference>
<proteinExistence type="predicted"/>
<dbReference type="InterPro" id="IPR013783">
    <property type="entry name" value="Ig-like_fold"/>
</dbReference>
<keyword evidence="2" id="KW-0812">Transmembrane</keyword>
<dbReference type="AlphaFoldDB" id="A0A3B1CYV0"/>
<evidence type="ECO:0000256" key="1">
    <source>
        <dbReference type="SAM" id="MobiDB-lite"/>
    </source>
</evidence>
<dbReference type="Gene3D" id="3.40.50.1110">
    <property type="entry name" value="SGNH hydrolase"/>
    <property type="match status" value="1"/>
</dbReference>
<dbReference type="Gene3D" id="2.60.40.10">
    <property type="entry name" value="Immunoglobulins"/>
    <property type="match status" value="1"/>
</dbReference>
<dbReference type="EMBL" id="UOGD01000438">
    <property type="protein sequence ID" value="VAX29114.1"/>
    <property type="molecule type" value="Genomic_DNA"/>
</dbReference>
<dbReference type="InterPro" id="IPR036514">
    <property type="entry name" value="SGNH_hydro_sf"/>
</dbReference>
<feature type="non-terminal residue" evidence="3">
    <location>
        <position position="190"/>
    </location>
</feature>
<accession>A0A3B1CYV0</accession>
<name>A0A3B1CYV0_9ZZZZ</name>
<feature type="region of interest" description="Disordered" evidence="1">
    <location>
        <begin position="168"/>
        <end position="190"/>
    </location>
</feature>
<keyword evidence="2" id="KW-1133">Transmembrane helix</keyword>
<dbReference type="PANTHER" id="PTHR22901:SF0">
    <property type="entry name" value="SIALATE O-ACETYLESTERASE"/>
    <property type="match status" value="1"/>
</dbReference>
<dbReference type="InterPro" id="IPR039329">
    <property type="entry name" value="SIAE"/>
</dbReference>
<gene>
    <name evidence="3" type="ORF">MNBD_IGNAVI01-44</name>
</gene>
<organism evidence="3">
    <name type="scientific">hydrothermal vent metagenome</name>
    <dbReference type="NCBI Taxonomy" id="652676"/>
    <lineage>
        <taxon>unclassified sequences</taxon>
        <taxon>metagenomes</taxon>
        <taxon>ecological metagenomes</taxon>
    </lineage>
</organism>
<evidence type="ECO:0000256" key="2">
    <source>
        <dbReference type="SAM" id="Phobius"/>
    </source>
</evidence>
<keyword evidence="2" id="KW-0472">Membrane</keyword>
<feature type="transmembrane region" description="Helical" evidence="2">
    <location>
        <begin position="9"/>
        <end position="27"/>
    </location>
</feature>
<dbReference type="GO" id="GO:0005975">
    <property type="term" value="P:carbohydrate metabolic process"/>
    <property type="evidence" value="ECO:0007669"/>
    <property type="project" value="TreeGrafter"/>
</dbReference>